<dbReference type="EMBL" id="JAWPEI010000003">
    <property type="protein sequence ID" value="KAK4731874.1"/>
    <property type="molecule type" value="Genomic_DNA"/>
</dbReference>
<dbReference type="Pfam" id="PF00931">
    <property type="entry name" value="NB-ARC"/>
    <property type="match status" value="1"/>
</dbReference>
<dbReference type="InterPro" id="IPR027417">
    <property type="entry name" value="P-loop_NTPase"/>
</dbReference>
<evidence type="ECO:0000313" key="10">
    <source>
        <dbReference type="EMBL" id="KAK4731874.1"/>
    </source>
</evidence>
<evidence type="ECO:0000256" key="2">
    <source>
        <dbReference type="ARBA" id="ARBA00022614"/>
    </source>
</evidence>
<dbReference type="Gene3D" id="3.40.50.300">
    <property type="entry name" value="P-loop containing nucleotide triphosphate hydrolases"/>
    <property type="match status" value="1"/>
</dbReference>
<gene>
    <name evidence="10" type="ORF">R3W88_024862</name>
</gene>
<dbReference type="InterPro" id="IPR042197">
    <property type="entry name" value="Apaf_helical"/>
</dbReference>
<feature type="domain" description="NB-ARC" evidence="7">
    <location>
        <begin position="159"/>
        <end position="327"/>
    </location>
</feature>
<proteinExistence type="inferred from homology"/>
<dbReference type="InterPro" id="IPR038005">
    <property type="entry name" value="RX-like_CC"/>
</dbReference>
<dbReference type="InterPro" id="IPR036388">
    <property type="entry name" value="WH-like_DNA-bd_sf"/>
</dbReference>
<dbReference type="Gene3D" id="1.10.10.10">
    <property type="entry name" value="Winged helix-like DNA-binding domain superfamily/Winged helix DNA-binding domain"/>
    <property type="match status" value="1"/>
</dbReference>
<dbReference type="Pfam" id="PF23559">
    <property type="entry name" value="WHD_DRP"/>
    <property type="match status" value="1"/>
</dbReference>
<dbReference type="Gene3D" id="1.20.5.4130">
    <property type="match status" value="1"/>
</dbReference>
<dbReference type="InterPro" id="IPR002182">
    <property type="entry name" value="NB-ARC"/>
</dbReference>
<dbReference type="InterPro" id="IPR032675">
    <property type="entry name" value="LRR_dom_sf"/>
</dbReference>
<dbReference type="InterPro" id="IPR041118">
    <property type="entry name" value="Rx_N"/>
</dbReference>
<evidence type="ECO:0000259" key="7">
    <source>
        <dbReference type="Pfam" id="PF00931"/>
    </source>
</evidence>
<dbReference type="SUPFAM" id="SSF52540">
    <property type="entry name" value="P-loop containing nucleoside triphosphate hydrolases"/>
    <property type="match status" value="1"/>
</dbReference>
<dbReference type="GO" id="GO:0043531">
    <property type="term" value="F:ADP binding"/>
    <property type="evidence" value="ECO:0007669"/>
    <property type="project" value="InterPro"/>
</dbReference>
<evidence type="ECO:0000256" key="4">
    <source>
        <dbReference type="ARBA" id="ARBA00022741"/>
    </source>
</evidence>
<keyword evidence="2" id="KW-0433">Leucine-rich repeat</keyword>
<keyword evidence="3" id="KW-0677">Repeat</keyword>
<dbReference type="InterPro" id="IPR058922">
    <property type="entry name" value="WHD_DRP"/>
</dbReference>
<dbReference type="Pfam" id="PF18052">
    <property type="entry name" value="Rx_N"/>
    <property type="match status" value="1"/>
</dbReference>
<comment type="similarity">
    <text evidence="1">Belongs to the disease resistance NB-LRR family.</text>
</comment>
<dbReference type="SUPFAM" id="SSF52058">
    <property type="entry name" value="L domain-like"/>
    <property type="match status" value="1"/>
</dbReference>
<dbReference type="GO" id="GO:0005524">
    <property type="term" value="F:ATP binding"/>
    <property type="evidence" value="ECO:0007669"/>
    <property type="project" value="UniProtKB-KW"/>
</dbReference>
<dbReference type="AlphaFoldDB" id="A0AAV9M1S8"/>
<keyword evidence="5" id="KW-0611">Plant defense</keyword>
<feature type="domain" description="Disease resistance protein winged helix" evidence="9">
    <location>
        <begin position="411"/>
        <end position="481"/>
    </location>
</feature>
<feature type="domain" description="Disease resistance N-terminal" evidence="8">
    <location>
        <begin position="5"/>
        <end position="88"/>
    </location>
</feature>
<accession>A0AAV9M1S8</accession>
<dbReference type="PRINTS" id="PR00364">
    <property type="entry name" value="DISEASERSIST"/>
</dbReference>
<reference evidence="10 11" key="1">
    <citation type="submission" date="2023-10" db="EMBL/GenBank/DDBJ databases">
        <title>Genome-Wide Identification Analysis in wild type Solanum Pinnatisectum Reveals Some Genes Defensing Phytophthora Infestans.</title>
        <authorList>
            <person name="Sun C."/>
        </authorList>
    </citation>
    <scope>NUCLEOTIDE SEQUENCE [LARGE SCALE GENOMIC DNA]</scope>
    <source>
        <strain evidence="10">LQN</strain>
        <tissue evidence="10">Leaf</tissue>
    </source>
</reference>
<dbReference type="PANTHER" id="PTHR36766">
    <property type="entry name" value="PLANT BROAD-SPECTRUM MILDEW RESISTANCE PROTEIN RPW8"/>
    <property type="match status" value="1"/>
</dbReference>
<keyword evidence="6" id="KW-0067">ATP-binding</keyword>
<dbReference type="FunFam" id="3.40.50.300:FF:001091">
    <property type="entry name" value="Probable disease resistance protein At1g61300"/>
    <property type="match status" value="1"/>
</dbReference>
<dbReference type="Gene3D" id="3.80.10.10">
    <property type="entry name" value="Ribonuclease Inhibitor"/>
    <property type="match status" value="1"/>
</dbReference>
<evidence type="ECO:0000256" key="5">
    <source>
        <dbReference type="ARBA" id="ARBA00022821"/>
    </source>
</evidence>
<dbReference type="CDD" id="cd14798">
    <property type="entry name" value="RX-CC_like"/>
    <property type="match status" value="1"/>
</dbReference>
<evidence type="ECO:0000259" key="8">
    <source>
        <dbReference type="Pfam" id="PF18052"/>
    </source>
</evidence>
<dbReference type="Gene3D" id="1.10.8.430">
    <property type="entry name" value="Helical domain of apoptotic protease-activating factors"/>
    <property type="match status" value="1"/>
</dbReference>
<sequence length="569" mass="65425">MAEAFLQLLLDNLTSFIHGKLVLFFGFEKEFEKLSSMFSTIQAVLEDAQEKQLKDKTIENWLQKLNGAAYEVDDILDECKSEATRFEQSRLGFYHPGIITFGHKIGKRMKEIMEKVDLIAEERKKFHFLEKIADRQASTRETGFVLTEPGVYGRDKEQDEMVKILINNVNVAEELPVFPIIDMGGLGKTTLAQMIFNDERVTEHFNPKVWVCVSDDFDEKRLIRTIVGNIERRSLDVEDLASFQKKLQELLTGKRYLLVLDDVWNDDQEKWAKLRAVLKVGARGASVLETTRLEKVGSIMGTLEPYHLSSLSQHYGLLLFMQRAFGQQREINSNLVAVGKEIVKKCGGVPLATKTLGGILRFKREESEWEHVRDNEIWNLPQDESSILPALRLSYHHLPLNLRQCFAYCAVFPKDTKMEKDNLITLWMAHGFLLSKGNLELEDVGNEVWKELYMRSFFQEVVVDEFGKTYFKMHDLIHNLATSLISANTSSSNFRQVRVGEENNIWSIGFYKTVSSYSPSLLKMFVSLRVLDMSYSRVIQLSSSIGNLIHLRLLNLSSTRIRSLPKRLC</sequence>
<evidence type="ECO:0008006" key="12">
    <source>
        <dbReference type="Google" id="ProtNLM"/>
    </source>
</evidence>
<comment type="caution">
    <text evidence="10">The sequence shown here is derived from an EMBL/GenBank/DDBJ whole genome shotgun (WGS) entry which is preliminary data.</text>
</comment>
<protein>
    <recommendedName>
        <fullName evidence="12">RB</fullName>
    </recommendedName>
</protein>
<evidence type="ECO:0000256" key="1">
    <source>
        <dbReference type="ARBA" id="ARBA00008894"/>
    </source>
</evidence>
<evidence type="ECO:0000256" key="6">
    <source>
        <dbReference type="ARBA" id="ARBA00022840"/>
    </source>
</evidence>
<evidence type="ECO:0000313" key="11">
    <source>
        <dbReference type="Proteomes" id="UP001311915"/>
    </source>
</evidence>
<dbReference type="FunFam" id="1.10.10.10:FF:000322">
    <property type="entry name" value="Probable disease resistance protein At1g63360"/>
    <property type="match status" value="1"/>
</dbReference>
<dbReference type="GO" id="GO:0051607">
    <property type="term" value="P:defense response to virus"/>
    <property type="evidence" value="ECO:0007669"/>
    <property type="project" value="UniProtKB-ARBA"/>
</dbReference>
<dbReference type="PANTHER" id="PTHR36766:SF42">
    <property type="entry name" value="NB-ARC DOMAIN DISEASE RESISTANCE PROTEIN"/>
    <property type="match status" value="1"/>
</dbReference>
<evidence type="ECO:0000259" key="9">
    <source>
        <dbReference type="Pfam" id="PF23559"/>
    </source>
</evidence>
<evidence type="ECO:0000256" key="3">
    <source>
        <dbReference type="ARBA" id="ARBA00022737"/>
    </source>
</evidence>
<keyword evidence="11" id="KW-1185">Reference proteome</keyword>
<dbReference type="Proteomes" id="UP001311915">
    <property type="component" value="Unassembled WGS sequence"/>
</dbReference>
<keyword evidence="4" id="KW-0547">Nucleotide-binding</keyword>
<name>A0AAV9M1S8_9SOLN</name>
<organism evidence="10 11">
    <name type="scientific">Solanum pinnatisectum</name>
    <name type="common">tansyleaf nightshade</name>
    <dbReference type="NCBI Taxonomy" id="50273"/>
    <lineage>
        <taxon>Eukaryota</taxon>
        <taxon>Viridiplantae</taxon>
        <taxon>Streptophyta</taxon>
        <taxon>Embryophyta</taxon>
        <taxon>Tracheophyta</taxon>
        <taxon>Spermatophyta</taxon>
        <taxon>Magnoliopsida</taxon>
        <taxon>eudicotyledons</taxon>
        <taxon>Gunneridae</taxon>
        <taxon>Pentapetalae</taxon>
        <taxon>asterids</taxon>
        <taxon>lamiids</taxon>
        <taxon>Solanales</taxon>
        <taxon>Solanaceae</taxon>
        <taxon>Solanoideae</taxon>
        <taxon>Solaneae</taxon>
        <taxon>Solanum</taxon>
    </lineage>
</organism>